<dbReference type="Pfam" id="PF13612">
    <property type="entry name" value="DDE_Tnp_1_3"/>
    <property type="match status" value="1"/>
</dbReference>
<gene>
    <name evidence="2" type="ORF">L3556_02630</name>
</gene>
<dbReference type="NCBIfam" id="NF033520">
    <property type="entry name" value="transpos_IS982"/>
    <property type="match status" value="1"/>
</dbReference>
<reference evidence="2" key="2">
    <citation type="submission" date="2022-01" db="EMBL/GenBank/DDBJ databases">
        <authorList>
            <person name="Zivanovic Y."/>
            <person name="Moreira D."/>
            <person name="Lopez-Garcia P."/>
        </authorList>
    </citation>
    <scope>NUCLEOTIDE SEQUENCE</scope>
    <source>
        <strain evidence="2">G9</strain>
    </source>
</reference>
<organism evidence="2 3">
    <name type="scientific">Candidatus Synechococcus calcipolaris G9</name>
    <dbReference type="NCBI Taxonomy" id="1497997"/>
    <lineage>
        <taxon>Bacteria</taxon>
        <taxon>Bacillati</taxon>
        <taxon>Cyanobacteriota</taxon>
        <taxon>Cyanophyceae</taxon>
        <taxon>Synechococcales</taxon>
        <taxon>Synechococcaceae</taxon>
        <taxon>Synechococcus</taxon>
    </lineage>
</organism>
<name>A0ABT6EVK3_9SYNE</name>
<keyword evidence="3" id="KW-1185">Reference proteome</keyword>
<evidence type="ECO:0000259" key="1">
    <source>
        <dbReference type="Pfam" id="PF13612"/>
    </source>
</evidence>
<feature type="domain" description="Transposase DDE" evidence="1">
    <location>
        <begin position="105"/>
        <end position="258"/>
    </location>
</feature>
<sequence>MSSLEDLFCSVDDFCQRFEPQWQQQLLHSGLQTRKRSRQLCLSEIMTIVIAFHQQGYRTFKDYYTKHVCRYWHKAFPDLVSYPRFISWLPSLLLPLSAYLRSCFGQCSGISFMDSTSLKVCHNRRIKQHKVFDLFAERGKTSVDWFFGFKLHLVVNDKGELLNFTLTPGNTDDRTPVPKLLQRLFGKVFADKGYVSQTLAKQLLQQTGVQFITKFRRNMKNRFLKLNDRLLLRKRAIIEIIIDQLKNISQVEHSRHRSPVNFLVNLVGGLIAYCHQPKKPSIALDSNLLP</sequence>
<dbReference type="InterPro" id="IPR025668">
    <property type="entry name" value="Tnp_DDE_dom"/>
</dbReference>
<dbReference type="Proteomes" id="UP001154265">
    <property type="component" value="Unassembled WGS sequence"/>
</dbReference>
<proteinExistence type="predicted"/>
<dbReference type="EMBL" id="JAKKUT010000001">
    <property type="protein sequence ID" value="MDG2989836.1"/>
    <property type="molecule type" value="Genomic_DNA"/>
</dbReference>
<evidence type="ECO:0000313" key="2">
    <source>
        <dbReference type="EMBL" id="MDG2989836.1"/>
    </source>
</evidence>
<accession>A0ABT6EVK3</accession>
<dbReference type="RefSeq" id="WP_277865747.1">
    <property type="nucleotide sequence ID" value="NZ_JAKKUT010000001.1"/>
</dbReference>
<protein>
    <submittedName>
        <fullName evidence="2">IS982 family transposase</fullName>
    </submittedName>
</protein>
<comment type="caution">
    <text evidence="2">The sequence shown here is derived from an EMBL/GenBank/DDBJ whole genome shotgun (WGS) entry which is preliminary data.</text>
</comment>
<evidence type="ECO:0000313" key="3">
    <source>
        <dbReference type="Proteomes" id="UP001154265"/>
    </source>
</evidence>
<reference evidence="2" key="1">
    <citation type="journal article" date="2022" name="Genome Biol. Evol.">
        <title>A New Gene Family Diagnostic for Intracellular Biomineralization of Amorphous Ca Carbonates by Cyanobacteria.</title>
        <authorList>
            <person name="Benzerara K."/>
            <person name="Duprat E."/>
            <person name="Bitard-Feildel T."/>
            <person name="Caumes G."/>
            <person name="Cassier-Chauvat C."/>
            <person name="Chauvat F."/>
            <person name="Dezi M."/>
            <person name="Diop S.I."/>
            <person name="Gaschignard G."/>
            <person name="Gorgen S."/>
            <person name="Gugger M."/>
            <person name="Lopez-Garcia P."/>
            <person name="Millet M."/>
            <person name="Skouri-Panet F."/>
            <person name="Moreira D."/>
            <person name="Callebaut I."/>
        </authorList>
    </citation>
    <scope>NUCLEOTIDE SEQUENCE</scope>
    <source>
        <strain evidence="2">G9</strain>
    </source>
</reference>